<dbReference type="Proteomes" id="UP000192477">
    <property type="component" value="Unassembled WGS sequence"/>
</dbReference>
<feature type="domain" description="HTH merR-type" evidence="2">
    <location>
        <begin position="19"/>
        <end position="50"/>
    </location>
</feature>
<dbReference type="EMBL" id="MJEA01000005">
    <property type="protein sequence ID" value="OQO70357.1"/>
    <property type="molecule type" value="Genomic_DNA"/>
</dbReference>
<dbReference type="InterPro" id="IPR000551">
    <property type="entry name" value="MerR-type_HTH_dom"/>
</dbReference>
<dbReference type="PANTHER" id="PTHR30204">
    <property type="entry name" value="REDOX-CYCLING DRUG-SENSING TRANSCRIPTIONAL ACTIVATOR SOXR"/>
    <property type="match status" value="1"/>
</dbReference>
<dbReference type="PROSITE" id="PS50937">
    <property type="entry name" value="HTH_MERR_2"/>
    <property type="match status" value="1"/>
</dbReference>
<keyword evidence="1" id="KW-0238">DNA-binding</keyword>
<gene>
    <name evidence="3" type="ORF">BH747_06550</name>
</gene>
<protein>
    <submittedName>
        <fullName evidence="3">MerR family transcriptional regulator</fullName>
    </submittedName>
</protein>
<dbReference type="Pfam" id="PF13411">
    <property type="entry name" value="MerR_1"/>
    <property type="match status" value="1"/>
</dbReference>
<sequence length="161" mass="18727">MVGTSLKRLLENDHLLVGISELSEIVGVSPRQLRYWEQKGFIRSVATDGNSPRKYQLPTVVKVEIIKKYLDEGYILTKAAEKAENRLQKMKHVRKVFSKTIKEIELIDERYTVLLIGDFKETDEDSQLYIIHDDQTNELTYKILPASKKIDFIQLLEERTS</sequence>
<evidence type="ECO:0000313" key="4">
    <source>
        <dbReference type="Proteomes" id="UP000192477"/>
    </source>
</evidence>
<dbReference type="RefSeq" id="WP_081183486.1">
    <property type="nucleotide sequence ID" value="NZ_MJEA01000005.1"/>
</dbReference>
<organism evidence="3 4">
    <name type="scientific">Enterococcus villorum</name>
    <dbReference type="NCBI Taxonomy" id="112904"/>
    <lineage>
        <taxon>Bacteria</taxon>
        <taxon>Bacillati</taxon>
        <taxon>Bacillota</taxon>
        <taxon>Bacilli</taxon>
        <taxon>Lactobacillales</taxon>
        <taxon>Enterococcaceae</taxon>
        <taxon>Enterococcus</taxon>
    </lineage>
</organism>
<name>A0A1V8YCK6_9ENTE</name>
<dbReference type="CDD" id="cd01105">
    <property type="entry name" value="HTH_GlnR-like"/>
    <property type="match status" value="1"/>
</dbReference>
<dbReference type="GO" id="GO:0003677">
    <property type="term" value="F:DNA binding"/>
    <property type="evidence" value="ECO:0007669"/>
    <property type="project" value="UniProtKB-KW"/>
</dbReference>
<dbReference type="GO" id="GO:0003700">
    <property type="term" value="F:DNA-binding transcription factor activity"/>
    <property type="evidence" value="ECO:0007669"/>
    <property type="project" value="InterPro"/>
</dbReference>
<dbReference type="Gene3D" id="1.10.1660.10">
    <property type="match status" value="1"/>
</dbReference>
<dbReference type="InterPro" id="IPR047057">
    <property type="entry name" value="MerR_fam"/>
</dbReference>
<evidence type="ECO:0000256" key="1">
    <source>
        <dbReference type="ARBA" id="ARBA00023125"/>
    </source>
</evidence>
<dbReference type="PROSITE" id="PS00552">
    <property type="entry name" value="HTH_MERR_1"/>
    <property type="match status" value="1"/>
</dbReference>
<accession>A0A1V8YCK6</accession>
<proteinExistence type="predicted"/>
<dbReference type="AlphaFoldDB" id="A0A1V8YCK6"/>
<dbReference type="InterPro" id="IPR009061">
    <property type="entry name" value="DNA-bd_dom_put_sf"/>
</dbReference>
<reference evidence="3 4" key="1">
    <citation type="journal article" date="2017" name="BMC Microbiol.">
        <title>Comparative genomics of Enterococcus spp. isolated from bovine feces.</title>
        <authorList>
            <person name="Beukers A.G."/>
            <person name="Zaheer R."/>
            <person name="Goji N."/>
            <person name="Amoako K.K."/>
            <person name="Chaves A.V."/>
            <person name="Ward M.P."/>
            <person name="McAllister T.A."/>
        </authorList>
    </citation>
    <scope>NUCLEOTIDE SEQUENCE [LARGE SCALE GENOMIC DNA]</scope>
    <source>
        <strain evidence="3 4">F1129D 143</strain>
    </source>
</reference>
<dbReference type="STRING" id="112904.BH747_06550"/>
<dbReference type="SMART" id="SM00422">
    <property type="entry name" value="HTH_MERR"/>
    <property type="match status" value="1"/>
</dbReference>
<comment type="caution">
    <text evidence="3">The sequence shown here is derived from an EMBL/GenBank/DDBJ whole genome shotgun (WGS) entry which is preliminary data.</text>
</comment>
<dbReference type="SUPFAM" id="SSF46955">
    <property type="entry name" value="Putative DNA-binding domain"/>
    <property type="match status" value="1"/>
</dbReference>
<dbReference type="PANTHER" id="PTHR30204:SF15">
    <property type="entry name" value="BLL5018 PROTEIN"/>
    <property type="match status" value="1"/>
</dbReference>
<evidence type="ECO:0000259" key="2">
    <source>
        <dbReference type="PROSITE" id="PS50937"/>
    </source>
</evidence>
<evidence type="ECO:0000313" key="3">
    <source>
        <dbReference type="EMBL" id="OQO70357.1"/>
    </source>
</evidence>
<dbReference type="OrthoDB" id="9806513at2"/>